<evidence type="ECO:0000313" key="2">
    <source>
        <dbReference type="Proteomes" id="UP000464674"/>
    </source>
</evidence>
<proteinExistence type="predicted"/>
<gene>
    <name evidence="1" type="ORF">FMA36_13900</name>
</gene>
<sequence length="70" mass="8657">MNDVCIIIIELGQFGQFMCVTVYDRLRHVFRTLRIRIMEARIERTNRHMKRVLARQIKRRDRVQKWISEL</sequence>
<protein>
    <recommendedName>
        <fullName evidence="3">Transposase</fullName>
    </recommendedName>
</protein>
<organism evidence="1 2">
    <name type="scientific">Komagataeibacter xylinus</name>
    <name type="common">Gluconacetobacter xylinus</name>
    <dbReference type="NCBI Taxonomy" id="28448"/>
    <lineage>
        <taxon>Bacteria</taxon>
        <taxon>Pseudomonadati</taxon>
        <taxon>Pseudomonadota</taxon>
        <taxon>Alphaproteobacteria</taxon>
        <taxon>Acetobacterales</taxon>
        <taxon>Acetobacteraceae</taxon>
        <taxon>Komagataeibacter</taxon>
    </lineage>
</organism>
<name>A0A857FQG8_KOMXY</name>
<dbReference type="AlphaFoldDB" id="A0A857FQG8"/>
<accession>A0A857FQG8</accession>
<reference evidence="1 2" key="1">
    <citation type="journal article" date="2020" name="Carbohydr. Polym.">
        <title>Characterization and optimization of production of bacterial cellulose from strain CGMCC 17276 based on whole-genome analysis.</title>
        <authorList>
            <person name="Lu T."/>
            <person name="Gao H."/>
            <person name="Liao B."/>
            <person name="Wu J."/>
            <person name="Zhang W."/>
            <person name="Huang J."/>
            <person name="Liu M."/>
            <person name="Huang J."/>
            <person name="Chang Z."/>
            <person name="Jin M."/>
            <person name="Yi Z."/>
            <person name="Jiang D."/>
        </authorList>
    </citation>
    <scope>NUCLEOTIDE SEQUENCE [LARGE SCALE GENOMIC DNA]</scope>
    <source>
        <strain evidence="1 2">CGMCC 17276</strain>
    </source>
</reference>
<evidence type="ECO:0000313" key="1">
    <source>
        <dbReference type="EMBL" id="QHC36445.1"/>
    </source>
</evidence>
<dbReference type="RefSeq" id="WP_159262918.1">
    <property type="nucleotide sequence ID" value="NZ_CP041348.1"/>
</dbReference>
<dbReference type="EMBL" id="CP041348">
    <property type="protein sequence ID" value="QHC36445.1"/>
    <property type="molecule type" value="Genomic_DNA"/>
</dbReference>
<evidence type="ECO:0008006" key="3">
    <source>
        <dbReference type="Google" id="ProtNLM"/>
    </source>
</evidence>
<dbReference type="Proteomes" id="UP000464674">
    <property type="component" value="Chromosome"/>
</dbReference>